<gene>
    <name evidence="1" type="ORF">Vadar_028255</name>
</gene>
<protein>
    <submittedName>
        <fullName evidence="1">Uncharacterized protein</fullName>
    </submittedName>
</protein>
<proteinExistence type="predicted"/>
<name>A0ACB7XCU4_9ERIC</name>
<organism evidence="1 2">
    <name type="scientific">Vaccinium darrowii</name>
    <dbReference type="NCBI Taxonomy" id="229202"/>
    <lineage>
        <taxon>Eukaryota</taxon>
        <taxon>Viridiplantae</taxon>
        <taxon>Streptophyta</taxon>
        <taxon>Embryophyta</taxon>
        <taxon>Tracheophyta</taxon>
        <taxon>Spermatophyta</taxon>
        <taxon>Magnoliopsida</taxon>
        <taxon>eudicotyledons</taxon>
        <taxon>Gunneridae</taxon>
        <taxon>Pentapetalae</taxon>
        <taxon>asterids</taxon>
        <taxon>Ericales</taxon>
        <taxon>Ericaceae</taxon>
        <taxon>Vaccinioideae</taxon>
        <taxon>Vaccinieae</taxon>
        <taxon>Vaccinium</taxon>
    </lineage>
</organism>
<comment type="caution">
    <text evidence="1">The sequence shown here is derived from an EMBL/GenBank/DDBJ whole genome shotgun (WGS) entry which is preliminary data.</text>
</comment>
<reference evidence="1 2" key="1">
    <citation type="journal article" date="2021" name="Hortic Res">
        <title>High-quality reference genome and annotation aids understanding of berry development for evergreen blueberry (Vaccinium darrowii).</title>
        <authorList>
            <person name="Yu J."/>
            <person name="Hulse-Kemp A.M."/>
            <person name="Babiker E."/>
            <person name="Staton M."/>
        </authorList>
    </citation>
    <scope>NUCLEOTIDE SEQUENCE [LARGE SCALE GENOMIC DNA]</scope>
    <source>
        <strain evidence="2">cv. NJ 8807/NJ 8810</strain>
        <tissue evidence="1">Young leaf</tissue>
    </source>
</reference>
<dbReference type="Proteomes" id="UP000828048">
    <property type="component" value="Chromosome 6"/>
</dbReference>
<accession>A0ACB7XCU4</accession>
<dbReference type="EMBL" id="CM037156">
    <property type="protein sequence ID" value="KAH7838566.1"/>
    <property type="molecule type" value="Genomic_DNA"/>
</dbReference>
<keyword evidence="2" id="KW-1185">Reference proteome</keyword>
<evidence type="ECO:0000313" key="1">
    <source>
        <dbReference type="EMBL" id="KAH7838566.1"/>
    </source>
</evidence>
<evidence type="ECO:0000313" key="2">
    <source>
        <dbReference type="Proteomes" id="UP000828048"/>
    </source>
</evidence>
<sequence>MASSSLTAFNPGLSLQLSAIKTLSGTNYEDWKESLEVNLAIMNLDLAIREEAPPKLTTESSAEVRAYYERWEHSNRTCLMIMKYTMDKFIKQCVPDNENAKAYLADIGKQFTKFDKAEIGNPLALDEVDTSSSASRAVVFKEERVILPVPLAPPPVIVSPPAEQQVTPLHEPNVDVESVVDEGLLQPCTRFLLLFIKIILGLLLSFHLLVDRAFKTLVSFAKKPMATRWDSGAAVPMAQKDFNPMLVSKKEDLFP</sequence>